<feature type="non-terminal residue" evidence="1">
    <location>
        <position position="53"/>
    </location>
</feature>
<proteinExistence type="predicted"/>
<evidence type="ECO:0000313" key="2">
    <source>
        <dbReference type="Proteomes" id="UP001266305"/>
    </source>
</evidence>
<dbReference type="EMBL" id="JASSZA010000005">
    <property type="protein sequence ID" value="KAK2112481.1"/>
    <property type="molecule type" value="Genomic_DNA"/>
</dbReference>
<evidence type="ECO:0000313" key="1">
    <source>
        <dbReference type="EMBL" id="KAK2112481.1"/>
    </source>
</evidence>
<name>A0ABQ9VSU9_SAGOE</name>
<accession>A0ABQ9VSU9</accession>
<gene>
    <name evidence="1" type="ORF">P7K49_012228</name>
</gene>
<sequence length="53" mass="5793">MQRNAVLCRVPSVKSEHSLKQRAAVRSSERLCSKPAAQLRTEQGPCDTATPAK</sequence>
<reference evidence="1 2" key="1">
    <citation type="submission" date="2023-05" db="EMBL/GenBank/DDBJ databases">
        <title>B98-5 Cell Line De Novo Hybrid Assembly: An Optical Mapping Approach.</title>
        <authorList>
            <person name="Kananen K."/>
            <person name="Auerbach J.A."/>
            <person name="Kautto E."/>
            <person name="Blachly J.S."/>
        </authorList>
    </citation>
    <scope>NUCLEOTIDE SEQUENCE [LARGE SCALE GENOMIC DNA]</scope>
    <source>
        <strain evidence="1">B95-8</strain>
        <tissue evidence="1">Cell line</tissue>
    </source>
</reference>
<keyword evidence="2" id="KW-1185">Reference proteome</keyword>
<dbReference type="Proteomes" id="UP001266305">
    <property type="component" value="Unassembled WGS sequence"/>
</dbReference>
<protein>
    <submittedName>
        <fullName evidence="1">Uncharacterized protein</fullName>
    </submittedName>
</protein>
<comment type="caution">
    <text evidence="1">The sequence shown here is derived from an EMBL/GenBank/DDBJ whole genome shotgun (WGS) entry which is preliminary data.</text>
</comment>
<organism evidence="1 2">
    <name type="scientific">Saguinus oedipus</name>
    <name type="common">Cotton-top tamarin</name>
    <name type="synonym">Oedipomidas oedipus</name>
    <dbReference type="NCBI Taxonomy" id="9490"/>
    <lineage>
        <taxon>Eukaryota</taxon>
        <taxon>Metazoa</taxon>
        <taxon>Chordata</taxon>
        <taxon>Craniata</taxon>
        <taxon>Vertebrata</taxon>
        <taxon>Euteleostomi</taxon>
        <taxon>Mammalia</taxon>
        <taxon>Eutheria</taxon>
        <taxon>Euarchontoglires</taxon>
        <taxon>Primates</taxon>
        <taxon>Haplorrhini</taxon>
        <taxon>Platyrrhini</taxon>
        <taxon>Cebidae</taxon>
        <taxon>Callitrichinae</taxon>
        <taxon>Saguinus</taxon>
    </lineage>
</organism>